<dbReference type="STRING" id="436017.A4S9V8"/>
<keyword evidence="9" id="KW-1185">Reference proteome</keyword>
<feature type="binding site" evidence="6">
    <location>
        <position position="226"/>
    </location>
    <ligand>
        <name>chlorophyll a</name>
        <dbReference type="ChEBI" id="CHEBI:58416"/>
        <label>1</label>
    </ligand>
</feature>
<feature type="binding site" evidence="6">
    <location>
        <position position="230"/>
    </location>
    <ligand>
        <name>chlorophyll a</name>
        <dbReference type="ChEBI" id="CHEBI:58416"/>
        <label>1</label>
    </ligand>
</feature>
<dbReference type="Gramene" id="ABP00451">
    <property type="protein sequence ID" value="ABP00451"/>
    <property type="gene ID" value="OSTLU_47897"/>
</dbReference>
<feature type="binding site" evidence="6">
    <location>
        <position position="227"/>
    </location>
    <ligand>
        <name>chlorophyll a</name>
        <dbReference type="ChEBI" id="CHEBI:58416"/>
        <label>1</label>
    </ligand>
</feature>
<dbReference type="HOGENOM" id="CLU_057943_6_1_1"/>
<protein>
    <recommendedName>
        <fullName evidence="7">Chlorophyll a-b binding protein, chloroplastic</fullName>
    </recommendedName>
</protein>
<keyword evidence="4 7" id="KW-0934">Plastid</keyword>
<dbReference type="InterPro" id="IPR001344">
    <property type="entry name" value="Chloro_AB-bd_pln"/>
</dbReference>
<keyword evidence="3 7" id="KW-0602">Photosynthesis</keyword>
<keyword evidence="7" id="KW-0603">Photosystem I</keyword>
<dbReference type="eggNOG" id="ENOG502QT09">
    <property type="taxonomic scope" value="Eukaryota"/>
</dbReference>
<evidence type="ECO:0000256" key="4">
    <source>
        <dbReference type="ARBA" id="ARBA00022640"/>
    </source>
</evidence>
<dbReference type="GO" id="GO:0009409">
    <property type="term" value="P:response to cold"/>
    <property type="evidence" value="ECO:0007669"/>
    <property type="project" value="EnsemblPlants"/>
</dbReference>
<evidence type="ECO:0000256" key="7">
    <source>
        <dbReference type="RuleBase" id="RU363080"/>
    </source>
</evidence>
<dbReference type="RefSeq" id="XP_001422134.1">
    <property type="nucleotide sequence ID" value="XM_001422097.1"/>
</dbReference>
<proteinExistence type="inferred from homology"/>
<comment type="subcellular location">
    <subcellularLocation>
        <location evidence="7">Plastid</location>
        <location evidence="7">Chloroplast thylakoid membrane</location>
    </subcellularLocation>
</comment>
<dbReference type="PANTHER" id="PTHR21649">
    <property type="entry name" value="CHLOROPHYLL A/B BINDING PROTEIN"/>
    <property type="match status" value="1"/>
</dbReference>
<gene>
    <name evidence="8" type="primary">lhca3</name>
    <name evidence="8" type="ORF">OSTLU_47897</name>
</gene>
<dbReference type="Gene3D" id="1.10.3460.10">
    <property type="entry name" value="Chlorophyll a/b binding protein domain"/>
    <property type="match status" value="1"/>
</dbReference>
<keyword evidence="2 7" id="KW-0150">Chloroplast</keyword>
<dbReference type="SUPFAM" id="SSF103511">
    <property type="entry name" value="Chlorophyll a-b binding protein"/>
    <property type="match status" value="1"/>
</dbReference>
<feature type="binding site" evidence="6">
    <location>
        <position position="108"/>
    </location>
    <ligand>
        <name>chlorophyll a</name>
        <dbReference type="ChEBI" id="CHEBI:58416"/>
        <label>1</label>
    </ligand>
</feature>
<dbReference type="InterPro" id="IPR022796">
    <property type="entry name" value="Chloroa_b-bind"/>
</dbReference>
<reference evidence="8 9" key="1">
    <citation type="journal article" date="2007" name="Proc. Natl. Acad. Sci. U.S.A.">
        <title>The tiny eukaryote Ostreococcus provides genomic insights into the paradox of plankton speciation.</title>
        <authorList>
            <person name="Palenik B."/>
            <person name="Grimwood J."/>
            <person name="Aerts A."/>
            <person name="Rouze P."/>
            <person name="Salamov A."/>
            <person name="Putnam N."/>
            <person name="Dupont C."/>
            <person name="Jorgensen R."/>
            <person name="Derelle E."/>
            <person name="Rombauts S."/>
            <person name="Zhou K."/>
            <person name="Otillar R."/>
            <person name="Merchant S.S."/>
            <person name="Podell S."/>
            <person name="Gaasterland T."/>
            <person name="Napoli C."/>
            <person name="Gendler K."/>
            <person name="Manuell A."/>
            <person name="Tai V."/>
            <person name="Vallon O."/>
            <person name="Piganeau G."/>
            <person name="Jancek S."/>
            <person name="Heijde M."/>
            <person name="Jabbari K."/>
            <person name="Bowler C."/>
            <person name="Lohr M."/>
            <person name="Robbens S."/>
            <person name="Werner G."/>
            <person name="Dubchak I."/>
            <person name="Pazour G.J."/>
            <person name="Ren Q."/>
            <person name="Paulsen I."/>
            <person name="Delwiche C."/>
            <person name="Schmutz J."/>
            <person name="Rokhsar D."/>
            <person name="Van de Peer Y."/>
            <person name="Moreau H."/>
            <person name="Grigoriev I.V."/>
        </authorList>
    </citation>
    <scope>NUCLEOTIDE SEQUENCE [LARGE SCALE GENOMIC DNA]</scope>
    <source>
        <strain evidence="8 9">CCE9901</strain>
    </source>
</reference>
<evidence type="ECO:0000256" key="2">
    <source>
        <dbReference type="ARBA" id="ARBA00022528"/>
    </source>
</evidence>
<feature type="binding site" description="axial binding residue" evidence="6">
    <location>
        <position position="197"/>
    </location>
    <ligand>
        <name>chlorophyll b</name>
        <dbReference type="ChEBI" id="CHEBI:61721"/>
        <label>1</label>
    </ligand>
    <ligandPart>
        <name>Mg</name>
        <dbReference type="ChEBI" id="CHEBI:25107"/>
    </ligandPart>
</feature>
<dbReference type="KEGG" id="olu:OSTLU_47897"/>
<dbReference type="EMBL" id="CP000597">
    <property type="protein sequence ID" value="ABP00451.1"/>
    <property type="molecule type" value="Genomic_DNA"/>
</dbReference>
<evidence type="ECO:0000256" key="5">
    <source>
        <dbReference type="ARBA" id="ARBA00022991"/>
    </source>
</evidence>
<dbReference type="GO" id="GO:0009644">
    <property type="term" value="P:response to high light intensity"/>
    <property type="evidence" value="ECO:0007669"/>
    <property type="project" value="EnsemblPlants"/>
</dbReference>
<evidence type="ECO:0000256" key="3">
    <source>
        <dbReference type="ARBA" id="ARBA00022531"/>
    </source>
</evidence>
<feature type="binding site" description="axial binding residue" evidence="6">
    <location>
        <position position="59"/>
    </location>
    <ligand>
        <name>chlorophyll b</name>
        <dbReference type="ChEBI" id="CHEBI:61721"/>
        <label>1</label>
    </ligand>
    <ligandPart>
        <name>Mg</name>
        <dbReference type="ChEBI" id="CHEBI:25107"/>
    </ligandPart>
</feature>
<organism evidence="8 9">
    <name type="scientific">Ostreococcus lucimarinus (strain CCE9901)</name>
    <dbReference type="NCBI Taxonomy" id="436017"/>
    <lineage>
        <taxon>Eukaryota</taxon>
        <taxon>Viridiplantae</taxon>
        <taxon>Chlorophyta</taxon>
        <taxon>Mamiellophyceae</taxon>
        <taxon>Mamiellales</taxon>
        <taxon>Bathycoccaceae</taxon>
        <taxon>Ostreococcus</taxon>
    </lineage>
</organism>
<keyword evidence="7" id="KW-0604">Photosystem II</keyword>
<comment type="similarity">
    <text evidence="7">Belongs to the light-harvesting chlorophyll a/b-binding (LHC) protein family.</text>
</comment>
<feature type="binding site" evidence="6">
    <location>
        <position position="232"/>
    </location>
    <ligand>
        <name>chlorophyll a</name>
        <dbReference type="ChEBI" id="CHEBI:58416"/>
        <label>1</label>
    </ligand>
</feature>
<dbReference type="GO" id="GO:0009522">
    <property type="term" value="C:photosystem I"/>
    <property type="evidence" value="ECO:0007669"/>
    <property type="project" value="UniProtKB-KW"/>
</dbReference>
<sequence>MFARTLNTVTLASAPARATKRCAKRATVVVRAEGETEAEAAPAPVKKAARKTDDLAPLYVLGNSDQSLSYLDGSLPGDYGFDPLGLSDPEGAGGFINPQWLAYSEVIHGRWAMLGVAGMVAPEVLGGLGIIPQETGLVWYKAGMIPAQGTYDYWANPFTIFWINAALMNFAELRRAQDYWNPGSMGKQELIGWEKMLGGSGEPAYPGGFFNIMGQGKSDMAKMRVKEIKNGRLAMMACFACGAQAVMTGEGPVKNLIDHVSDPFGHNLLVNFQNIGGVSPF</sequence>
<dbReference type="GO" id="GO:0016168">
    <property type="term" value="F:chlorophyll binding"/>
    <property type="evidence" value="ECO:0007669"/>
    <property type="project" value="UniProtKB-KW"/>
</dbReference>
<evidence type="ECO:0000256" key="6">
    <source>
        <dbReference type="PIRSR" id="PIRSR601344-1"/>
    </source>
</evidence>
<feature type="binding site" evidence="6">
    <location>
        <position position="259"/>
    </location>
    <ligand>
        <name>chlorophyll a</name>
        <dbReference type="ChEBI" id="CHEBI:58416"/>
        <label>1</label>
    </ligand>
</feature>
<dbReference type="AlphaFoldDB" id="A4S9V8"/>
<evidence type="ECO:0000313" key="8">
    <source>
        <dbReference type="EMBL" id="ABP00451.1"/>
    </source>
</evidence>
<comment type="function">
    <text evidence="7">The light-harvesting complex (LHC) functions as a light receptor, it captures and delivers excitation energy to photosystems with which it is closely associated.</text>
</comment>
<dbReference type="GO" id="GO:0009523">
    <property type="term" value="C:photosystem II"/>
    <property type="evidence" value="ECO:0007669"/>
    <property type="project" value="UniProtKB-KW"/>
</dbReference>
<dbReference type="GO" id="GO:0009535">
    <property type="term" value="C:chloroplast thylakoid membrane"/>
    <property type="evidence" value="ECO:0007669"/>
    <property type="project" value="UniProtKB-SubCell"/>
</dbReference>
<dbReference type="GO" id="GO:0009768">
    <property type="term" value="P:photosynthesis, light harvesting in photosystem I"/>
    <property type="evidence" value="ECO:0007669"/>
    <property type="project" value="EnsemblPlants"/>
</dbReference>
<dbReference type="GO" id="GO:0009645">
    <property type="term" value="P:response to low light intensity stimulus"/>
    <property type="evidence" value="ECO:0007669"/>
    <property type="project" value="EnsemblPlants"/>
</dbReference>
<feature type="binding site" evidence="6">
    <location>
        <position position="87"/>
    </location>
    <ligand>
        <name>chlorophyll a</name>
        <dbReference type="ChEBI" id="CHEBI:58416"/>
        <label>1</label>
    </ligand>
</feature>
<evidence type="ECO:0000313" key="9">
    <source>
        <dbReference type="Proteomes" id="UP000001568"/>
    </source>
</evidence>
<keyword evidence="1 6" id="KW-0148">Chlorophyll</keyword>
<dbReference type="OrthoDB" id="423598at2759"/>
<accession>A4S9V8</accession>
<feature type="binding site" description="axial binding residue" evidence="6">
    <location>
        <position position="110"/>
    </location>
    <ligand>
        <name>chlorophyll b</name>
        <dbReference type="ChEBI" id="CHEBI:61721"/>
        <label>1</label>
    </ligand>
    <ligandPart>
        <name>Mg</name>
        <dbReference type="ChEBI" id="CHEBI:25107"/>
    </ligandPart>
</feature>
<dbReference type="Pfam" id="PF00504">
    <property type="entry name" value="Chloroa_b-bind"/>
    <property type="match status" value="1"/>
</dbReference>
<dbReference type="GO" id="GO:0019904">
    <property type="term" value="F:protein domain specific binding"/>
    <property type="evidence" value="ECO:0007669"/>
    <property type="project" value="EnsemblPlants"/>
</dbReference>
<evidence type="ECO:0000256" key="1">
    <source>
        <dbReference type="ARBA" id="ARBA00022494"/>
    </source>
</evidence>
<dbReference type="GeneID" id="5006296"/>
<name>A4S9V8_OSTLU</name>
<keyword evidence="5 7" id="KW-0157">Chromophore</keyword>
<feature type="binding site" evidence="6">
    <location>
        <position position="244"/>
    </location>
    <ligand>
        <name>chlorophyll a</name>
        <dbReference type="ChEBI" id="CHEBI:58416"/>
        <label>1</label>
    </ligand>
</feature>
<feature type="binding site" description="axial binding residue" evidence="6">
    <location>
        <position position="105"/>
    </location>
    <ligand>
        <name>chlorophyll a</name>
        <dbReference type="ChEBI" id="CHEBI:58416"/>
        <label>2</label>
    </ligand>
    <ligandPart>
        <name>Mg</name>
        <dbReference type="ChEBI" id="CHEBI:25107"/>
    </ligandPart>
</feature>
<dbReference type="Proteomes" id="UP000001568">
    <property type="component" value="Chromosome 17"/>
</dbReference>
<keyword evidence="7" id="KW-0793">Thylakoid</keyword>
<dbReference type="OMA" id="MSKQYFL"/>
<dbReference type="GO" id="GO:0003729">
    <property type="term" value="F:mRNA binding"/>
    <property type="evidence" value="ECO:0007669"/>
    <property type="project" value="EnsemblPlants"/>
</dbReference>